<dbReference type="SUPFAM" id="SSF159283">
    <property type="entry name" value="Guanosine diphospho-D-mannose pyrophosphorylase/mannose-6-phosphate isomerase linker domain"/>
    <property type="match status" value="1"/>
</dbReference>
<feature type="domain" description="Nucleotidyl transferase" evidence="1">
    <location>
        <begin position="5"/>
        <end position="253"/>
    </location>
</feature>
<dbReference type="PANTHER" id="PTHR46390:SF1">
    <property type="entry name" value="MANNOSE-1-PHOSPHATE GUANYLYLTRANSFERASE"/>
    <property type="match status" value="1"/>
</dbReference>
<dbReference type="CDD" id="cd02509">
    <property type="entry name" value="GDP-M1P_Guanylyltransferase"/>
    <property type="match status" value="1"/>
</dbReference>
<name>A0ABM5VKH8_THEA5</name>
<dbReference type="SUPFAM" id="SSF53448">
    <property type="entry name" value="Nucleotide-diphospho-sugar transferases"/>
    <property type="match status" value="1"/>
</dbReference>
<dbReference type="EMBL" id="CP010822">
    <property type="protein sequence ID" value="ALJ90638.1"/>
    <property type="molecule type" value="Genomic_DNA"/>
</dbReference>
<organism evidence="3 4">
    <name type="scientific">Thermus aquaticus (strain ATCC BAA-2747 / Y51MC23)</name>
    <dbReference type="NCBI Taxonomy" id="498848"/>
    <lineage>
        <taxon>Bacteria</taxon>
        <taxon>Thermotogati</taxon>
        <taxon>Deinococcota</taxon>
        <taxon>Deinococci</taxon>
        <taxon>Thermales</taxon>
        <taxon>Thermaceae</taxon>
        <taxon>Thermus</taxon>
    </lineage>
</organism>
<keyword evidence="3" id="KW-0548">Nucleotidyltransferase</keyword>
<dbReference type="InterPro" id="IPR029044">
    <property type="entry name" value="Nucleotide-diphossugar_trans"/>
</dbReference>
<accession>A0ABM5VKH8</accession>
<dbReference type="InterPro" id="IPR005835">
    <property type="entry name" value="NTP_transferase_dom"/>
</dbReference>
<protein>
    <submittedName>
        <fullName evidence="3">Mannose-1-phosphate guanylyltransferase (GDP)</fullName>
        <ecNumber evidence="3">2.7.7.22</ecNumber>
    </submittedName>
</protein>
<dbReference type="Proteomes" id="UP000058660">
    <property type="component" value="Chromosome"/>
</dbReference>
<dbReference type="Pfam" id="PF22640">
    <property type="entry name" value="ManC_GMP_beta-helix"/>
    <property type="match status" value="1"/>
</dbReference>
<evidence type="ECO:0000313" key="3">
    <source>
        <dbReference type="EMBL" id="ALJ90638.1"/>
    </source>
</evidence>
<dbReference type="GO" id="GO:0008928">
    <property type="term" value="F:mannose-1-phosphate guanylyltransferase (GDP) activity"/>
    <property type="evidence" value="ECO:0007669"/>
    <property type="project" value="UniProtKB-EC"/>
</dbReference>
<dbReference type="Gene3D" id="3.90.550.10">
    <property type="entry name" value="Spore Coat Polysaccharide Biosynthesis Protein SpsA, Chain A"/>
    <property type="match status" value="1"/>
</dbReference>
<reference evidence="4" key="1">
    <citation type="journal article" date="2015" name="PLoS ONE">
        <title>Complete Genome Sequence of Thermus aquaticus Y51MC23.</title>
        <authorList>
            <person name="Brumm P.J."/>
            <person name="Monsma S."/>
            <person name="Keough B."/>
            <person name="Jasinovica S."/>
            <person name="Ferguson E."/>
            <person name="Schoenfeld T."/>
            <person name="Lodes M."/>
            <person name="Mead D.A."/>
        </authorList>
    </citation>
    <scope>NUCLEOTIDE SEQUENCE [LARGE SCALE GENOMIC DNA]</scope>
    <source>
        <strain evidence="4">BAA-2747 / Y51MC23</strain>
    </source>
</reference>
<proteinExistence type="predicted"/>
<dbReference type="InterPro" id="IPR054566">
    <property type="entry name" value="ManC/GMP-like_b-helix"/>
</dbReference>
<sequence length="324" mass="36461">MPSYAVILAGGKGERFWPLSTPERPKPFLKLFGERSLLQATGDRLLGIFPKEAIYVVVPPHLQSLVVEHLPWLSSSHIILEPEPKDTAFAVSYALRHLPEGVIAFFPADHYVGDESAFRQDVCLAVEAASELEGILTLGVSPTYPATGYGYLERGEEVRERVFKVARFLEKPDRESAERLYASGRFYWNAGIFLALRRVWLSEFARHAPLVLEGKGDKISLDYALMEKTDRAFMVPASFPWDDLGDWRALERYLKGDKENLELARHVGLDTRGAIIYAQGDELIVTLGLQDVVIVREGKITLIARKDRVEELKKLLATLRQVGV</sequence>
<feature type="domain" description="MannoseP isomerase/GMP-like beta-helix" evidence="2">
    <location>
        <begin position="265"/>
        <end position="319"/>
    </location>
</feature>
<evidence type="ECO:0000259" key="2">
    <source>
        <dbReference type="Pfam" id="PF22640"/>
    </source>
</evidence>
<dbReference type="InterPro" id="IPR049577">
    <property type="entry name" value="GMPP_N"/>
</dbReference>
<evidence type="ECO:0000259" key="1">
    <source>
        <dbReference type="Pfam" id="PF00483"/>
    </source>
</evidence>
<dbReference type="EC" id="2.7.7.22" evidence="3"/>
<dbReference type="Pfam" id="PF00483">
    <property type="entry name" value="NTP_transferase"/>
    <property type="match status" value="1"/>
</dbReference>
<dbReference type="InterPro" id="IPR051161">
    <property type="entry name" value="Mannose-6P_isomerase_type2"/>
</dbReference>
<dbReference type="PANTHER" id="PTHR46390">
    <property type="entry name" value="MANNOSE-1-PHOSPHATE GUANYLYLTRANSFERASE"/>
    <property type="match status" value="1"/>
</dbReference>
<keyword evidence="4" id="KW-1185">Reference proteome</keyword>
<evidence type="ECO:0000313" key="4">
    <source>
        <dbReference type="Proteomes" id="UP000058660"/>
    </source>
</evidence>
<gene>
    <name evidence="3" type="ORF">TO73_0784</name>
</gene>
<keyword evidence="3" id="KW-0808">Transferase</keyword>